<sequence length="168" mass="19406">MMGVRANLTRLYIPMYIFFGWVLISSSGVKAQTRPLDFKNLQDSMTVQPKPVLLLLSTDWCVYCKMQKFQIRRNKKFQKNSAHFYYAEINAEAKEPLKFKGRTYRFLPNGKSSGVHELAVALGKHNGTLAYPTWVIMDKDLNILYRHSGVLAKQDLQLLTESLMKLNK</sequence>
<dbReference type="InterPro" id="IPR036249">
    <property type="entry name" value="Thioredoxin-like_sf"/>
</dbReference>
<protein>
    <submittedName>
        <fullName evidence="3">Thioredoxin-related protein</fullName>
    </submittedName>
</protein>
<dbReference type="SUPFAM" id="SSF52833">
    <property type="entry name" value="Thioredoxin-like"/>
    <property type="match status" value="1"/>
</dbReference>
<evidence type="ECO:0000259" key="2">
    <source>
        <dbReference type="Pfam" id="PF13098"/>
    </source>
</evidence>
<dbReference type="InterPro" id="IPR017937">
    <property type="entry name" value="Thioredoxin_CS"/>
</dbReference>
<gene>
    <name evidence="3" type="ORF">B0I27_107158</name>
</gene>
<dbReference type="InterPro" id="IPR012336">
    <property type="entry name" value="Thioredoxin-like_fold"/>
</dbReference>
<keyword evidence="4" id="KW-1185">Reference proteome</keyword>
<evidence type="ECO:0000313" key="3">
    <source>
        <dbReference type="EMBL" id="PRY51570.1"/>
    </source>
</evidence>
<keyword evidence="1" id="KW-0676">Redox-active center</keyword>
<dbReference type="AlphaFoldDB" id="A0A2T0U0W6"/>
<dbReference type="EMBL" id="PVTH01000007">
    <property type="protein sequence ID" value="PRY51570.1"/>
    <property type="molecule type" value="Genomic_DNA"/>
</dbReference>
<dbReference type="OrthoDB" id="9811036at2"/>
<organism evidence="3 4">
    <name type="scientific">Arcticibacter pallidicorallinus</name>
    <dbReference type="NCBI Taxonomy" id="1259464"/>
    <lineage>
        <taxon>Bacteria</taxon>
        <taxon>Pseudomonadati</taxon>
        <taxon>Bacteroidota</taxon>
        <taxon>Sphingobacteriia</taxon>
        <taxon>Sphingobacteriales</taxon>
        <taxon>Sphingobacteriaceae</taxon>
        <taxon>Arcticibacter</taxon>
    </lineage>
</organism>
<dbReference type="PROSITE" id="PS00194">
    <property type="entry name" value="THIOREDOXIN_1"/>
    <property type="match status" value="1"/>
</dbReference>
<dbReference type="Proteomes" id="UP000238034">
    <property type="component" value="Unassembled WGS sequence"/>
</dbReference>
<name>A0A2T0U0W6_9SPHI</name>
<evidence type="ECO:0000313" key="4">
    <source>
        <dbReference type="Proteomes" id="UP000238034"/>
    </source>
</evidence>
<evidence type="ECO:0000256" key="1">
    <source>
        <dbReference type="ARBA" id="ARBA00023284"/>
    </source>
</evidence>
<proteinExistence type="predicted"/>
<feature type="domain" description="Thioredoxin-like fold" evidence="2">
    <location>
        <begin position="50"/>
        <end position="156"/>
    </location>
</feature>
<accession>A0A2T0U0W6</accession>
<dbReference type="Pfam" id="PF13098">
    <property type="entry name" value="Thioredoxin_2"/>
    <property type="match status" value="1"/>
</dbReference>
<reference evidence="3 4" key="1">
    <citation type="submission" date="2018-03" db="EMBL/GenBank/DDBJ databases">
        <title>Genomic Encyclopedia of Type Strains, Phase III (KMG-III): the genomes of soil and plant-associated and newly described type strains.</title>
        <authorList>
            <person name="Whitman W."/>
        </authorList>
    </citation>
    <scope>NUCLEOTIDE SEQUENCE [LARGE SCALE GENOMIC DNA]</scope>
    <source>
        <strain evidence="3 4">CGMCC 1.9313</strain>
    </source>
</reference>
<dbReference type="Gene3D" id="3.40.30.10">
    <property type="entry name" value="Glutaredoxin"/>
    <property type="match status" value="1"/>
</dbReference>
<comment type="caution">
    <text evidence="3">The sequence shown here is derived from an EMBL/GenBank/DDBJ whole genome shotgun (WGS) entry which is preliminary data.</text>
</comment>